<dbReference type="PANTHER" id="PTHR42951:SF4">
    <property type="entry name" value="ACYL-COENZYME A THIOESTERASE MBLAC2"/>
    <property type="match status" value="1"/>
</dbReference>
<evidence type="ECO:0000259" key="3">
    <source>
        <dbReference type="SMART" id="SM00849"/>
    </source>
</evidence>
<evidence type="ECO:0000313" key="5">
    <source>
        <dbReference type="Proteomes" id="UP001595904"/>
    </source>
</evidence>
<protein>
    <submittedName>
        <fullName evidence="4">MBL fold metallo-hydrolase</fullName>
    </submittedName>
</protein>
<dbReference type="PANTHER" id="PTHR42951">
    <property type="entry name" value="METALLO-BETA-LACTAMASE DOMAIN-CONTAINING"/>
    <property type="match status" value="1"/>
</dbReference>
<evidence type="ECO:0000256" key="1">
    <source>
        <dbReference type="ARBA" id="ARBA00005250"/>
    </source>
</evidence>
<feature type="chain" id="PRO_5047224847" evidence="2">
    <location>
        <begin position="26"/>
        <end position="322"/>
    </location>
</feature>
<accession>A0ABV8SW25</accession>
<dbReference type="Proteomes" id="UP001595904">
    <property type="component" value="Unassembled WGS sequence"/>
</dbReference>
<feature type="signal peptide" evidence="2">
    <location>
        <begin position="1"/>
        <end position="25"/>
    </location>
</feature>
<dbReference type="EMBL" id="JBHSDU010000010">
    <property type="protein sequence ID" value="MFC4311706.1"/>
    <property type="molecule type" value="Genomic_DNA"/>
</dbReference>
<comment type="caution">
    <text evidence="4">The sequence shown here is derived from an EMBL/GenBank/DDBJ whole genome shotgun (WGS) entry which is preliminary data.</text>
</comment>
<keyword evidence="2" id="KW-0732">Signal</keyword>
<dbReference type="RefSeq" id="WP_380600482.1">
    <property type="nucleotide sequence ID" value="NZ_JBHSDU010000010.1"/>
</dbReference>
<dbReference type="SMART" id="SM00849">
    <property type="entry name" value="Lactamase_B"/>
    <property type="match status" value="1"/>
</dbReference>
<sequence length="322" mass="34864">MRVATVLAPIMLALAGTLVSAIASADAPVEPPHSADISKRNLTPKDFPRWQQLEANVYAYEGLHSPDKQGSIVNTVSLIVVTGDGVVVVDGQGDVAQTQLMIENIKKLTSEPIKYVVIASDHTDHVGGNAAFKAAYPNVVFIASPASKQHLAKDPNPPTMLVSEQRSLRLGAAQIEILNLGRAHTGGDLVAWLPQVGVLFLGEIYLRDVFPAMRSAYPTEWLATIRKSVYLNATWVIPGHGFIDDAPIMKRELDEARQALAYVIEEAKRLRAAGYACESAANCPAADHANWGPYKDWALRSSQAPLAIARVYLELDGKLPET</sequence>
<dbReference type="InterPro" id="IPR050855">
    <property type="entry name" value="NDM-1-like"/>
</dbReference>
<dbReference type="InterPro" id="IPR001279">
    <property type="entry name" value="Metallo-B-lactamas"/>
</dbReference>
<comment type="similarity">
    <text evidence="1">Belongs to the metallo-beta-lactamase superfamily. Class-B beta-lactamase family.</text>
</comment>
<name>A0ABV8SW25_9GAMM</name>
<dbReference type="InterPro" id="IPR036866">
    <property type="entry name" value="RibonucZ/Hydroxyglut_hydro"/>
</dbReference>
<reference evidence="5" key="1">
    <citation type="journal article" date="2019" name="Int. J. Syst. Evol. Microbiol.">
        <title>The Global Catalogue of Microorganisms (GCM) 10K type strain sequencing project: providing services to taxonomists for standard genome sequencing and annotation.</title>
        <authorList>
            <consortium name="The Broad Institute Genomics Platform"/>
            <consortium name="The Broad Institute Genome Sequencing Center for Infectious Disease"/>
            <person name="Wu L."/>
            <person name="Ma J."/>
        </authorList>
    </citation>
    <scope>NUCLEOTIDE SEQUENCE [LARGE SCALE GENOMIC DNA]</scope>
    <source>
        <strain evidence="5">CGMCC 1.10759</strain>
    </source>
</reference>
<keyword evidence="5" id="KW-1185">Reference proteome</keyword>
<organism evidence="4 5">
    <name type="scientific">Steroidobacter flavus</name>
    <dbReference type="NCBI Taxonomy" id="1842136"/>
    <lineage>
        <taxon>Bacteria</taxon>
        <taxon>Pseudomonadati</taxon>
        <taxon>Pseudomonadota</taxon>
        <taxon>Gammaproteobacteria</taxon>
        <taxon>Steroidobacterales</taxon>
        <taxon>Steroidobacteraceae</taxon>
        <taxon>Steroidobacter</taxon>
    </lineage>
</organism>
<dbReference type="SUPFAM" id="SSF56281">
    <property type="entry name" value="Metallo-hydrolase/oxidoreductase"/>
    <property type="match status" value="1"/>
</dbReference>
<dbReference type="Gene3D" id="3.60.15.10">
    <property type="entry name" value="Ribonuclease Z/Hydroxyacylglutathione hydrolase-like"/>
    <property type="match status" value="1"/>
</dbReference>
<dbReference type="Pfam" id="PF00753">
    <property type="entry name" value="Lactamase_B"/>
    <property type="match status" value="1"/>
</dbReference>
<evidence type="ECO:0000256" key="2">
    <source>
        <dbReference type="SAM" id="SignalP"/>
    </source>
</evidence>
<feature type="domain" description="Metallo-beta-lactamase" evidence="3">
    <location>
        <begin position="74"/>
        <end position="240"/>
    </location>
</feature>
<evidence type="ECO:0000313" key="4">
    <source>
        <dbReference type="EMBL" id="MFC4311706.1"/>
    </source>
</evidence>
<gene>
    <name evidence="4" type="ORF">ACFPN2_21655</name>
</gene>
<proteinExistence type="inferred from homology"/>